<evidence type="ECO:0000259" key="2">
    <source>
        <dbReference type="Pfam" id="PF13200"/>
    </source>
</evidence>
<accession>A0ABS2MRD5</accession>
<dbReference type="InterPro" id="IPR025275">
    <property type="entry name" value="DUF4015"/>
</dbReference>
<dbReference type="Proteomes" id="UP000767854">
    <property type="component" value="Unassembled WGS sequence"/>
</dbReference>
<feature type="region of interest" description="Disordered" evidence="1">
    <location>
        <begin position="42"/>
        <end position="85"/>
    </location>
</feature>
<gene>
    <name evidence="3" type="ORF">JOC49_001428</name>
</gene>
<evidence type="ECO:0000313" key="3">
    <source>
        <dbReference type="EMBL" id="MBM7561887.1"/>
    </source>
</evidence>
<name>A0ABS2MRD5_9FIRM</name>
<dbReference type="EMBL" id="JAFBDT010000009">
    <property type="protein sequence ID" value="MBM7561887.1"/>
    <property type="molecule type" value="Genomic_DNA"/>
</dbReference>
<dbReference type="SUPFAM" id="SSF51445">
    <property type="entry name" value="(Trans)glycosidases"/>
    <property type="match status" value="1"/>
</dbReference>
<proteinExistence type="predicted"/>
<comment type="caution">
    <text evidence="3">The sequence shown here is derived from an EMBL/GenBank/DDBJ whole genome shotgun (WGS) entry which is preliminary data.</text>
</comment>
<dbReference type="RefSeq" id="WP_204663823.1">
    <property type="nucleotide sequence ID" value="NZ_JAFBDT010000009.1"/>
</dbReference>
<feature type="domain" description="DUF4015" evidence="2">
    <location>
        <begin position="204"/>
        <end position="518"/>
    </location>
</feature>
<sequence>MKKKTVLLALIGILALVAVGFTVTQLLADDEYVVDDEAILTQEEEASTESESERQAREAAEAQAAAEAEEKRLEEERLKEEAEAEAKRKAEEERARLIAENTVYVGKKGAELMDTADEAGQIVDTFESRTPLYVEDKVVSDTGETTHLAVKTSIDAVEILGYVSPESVVSKLSDFIAKPIDDVDYEAFERHEAYASNPKQEVRGVYVTGHSASGDRLDELIELIGETELNAMVIDVKDDNGYLLFASETAESYNPKANEKVYIKDMDAFINRLKAENIYLIARIVTFKSPIYARNNKDRAIVYKDSQSLYSDADGLIWASPHDRDLWAYNVGVAKEAALAGFDEIQFDYVRYPAISKKSRMDYRNTEDESHTATIQKFLKYAYTELSPYEVYVAADVFGWTATALDDVGIGQHWEAISNVVDYMCPMMYPSHYGPNIFGLSVPDAYPYETIDGSIKDAIERNSNLQTPGLLRPWIQDFTARWVKGYIPYGTKEVKAQIDALKANGIKEYLVWNAGNRYSKNAYID</sequence>
<keyword evidence="4" id="KW-1185">Reference proteome</keyword>
<dbReference type="Pfam" id="PF13200">
    <property type="entry name" value="DUF4015"/>
    <property type="match status" value="1"/>
</dbReference>
<dbReference type="InterPro" id="IPR017853">
    <property type="entry name" value="GH"/>
</dbReference>
<feature type="compositionally biased region" description="Basic and acidic residues" evidence="1">
    <location>
        <begin position="68"/>
        <end position="85"/>
    </location>
</feature>
<reference evidence="3 4" key="1">
    <citation type="submission" date="2021-01" db="EMBL/GenBank/DDBJ databases">
        <title>Genomic Encyclopedia of Type Strains, Phase IV (KMG-IV): sequencing the most valuable type-strain genomes for metagenomic binning, comparative biology and taxonomic classification.</title>
        <authorList>
            <person name="Goeker M."/>
        </authorList>
    </citation>
    <scope>NUCLEOTIDE SEQUENCE [LARGE SCALE GENOMIC DNA]</scope>
    <source>
        <strain evidence="3 4">DSM 24436</strain>
    </source>
</reference>
<feature type="compositionally biased region" description="Basic and acidic residues" evidence="1">
    <location>
        <begin position="51"/>
        <end position="60"/>
    </location>
</feature>
<protein>
    <recommendedName>
        <fullName evidence="2">DUF4015 domain-containing protein</fullName>
    </recommendedName>
</protein>
<evidence type="ECO:0000313" key="4">
    <source>
        <dbReference type="Proteomes" id="UP000767854"/>
    </source>
</evidence>
<evidence type="ECO:0000256" key="1">
    <source>
        <dbReference type="SAM" id="MobiDB-lite"/>
    </source>
</evidence>
<organism evidence="3 4">
    <name type="scientific">Fusibacter tunisiensis</name>
    <dbReference type="NCBI Taxonomy" id="1008308"/>
    <lineage>
        <taxon>Bacteria</taxon>
        <taxon>Bacillati</taxon>
        <taxon>Bacillota</taxon>
        <taxon>Clostridia</taxon>
        <taxon>Eubacteriales</taxon>
        <taxon>Eubacteriales Family XII. Incertae Sedis</taxon>
        <taxon>Fusibacter</taxon>
    </lineage>
</organism>